<evidence type="ECO:0000313" key="3">
    <source>
        <dbReference type="Proteomes" id="UP001166293"/>
    </source>
</evidence>
<name>A0ABS6N6P3_9RHOB</name>
<dbReference type="Proteomes" id="UP001166293">
    <property type="component" value="Unassembled WGS sequence"/>
</dbReference>
<reference evidence="2" key="1">
    <citation type="submission" date="2021-06" db="EMBL/GenBank/DDBJ databases">
        <title>Thalassococcus sp. CAU 1522 isolated from sea sand, Republic of Korea.</title>
        <authorList>
            <person name="Kim W."/>
        </authorList>
    </citation>
    <scope>NUCLEOTIDE SEQUENCE</scope>
    <source>
        <strain evidence="2">CAU 1522</strain>
    </source>
</reference>
<feature type="domain" description="Hedgehog/Intein (Hint)" evidence="1">
    <location>
        <begin position="174"/>
        <end position="310"/>
    </location>
</feature>
<organism evidence="2 3">
    <name type="scientific">Thalassococcus arenae</name>
    <dbReference type="NCBI Taxonomy" id="2851652"/>
    <lineage>
        <taxon>Bacteria</taxon>
        <taxon>Pseudomonadati</taxon>
        <taxon>Pseudomonadota</taxon>
        <taxon>Alphaproteobacteria</taxon>
        <taxon>Rhodobacterales</taxon>
        <taxon>Roseobacteraceae</taxon>
        <taxon>Thalassococcus</taxon>
    </lineage>
</organism>
<dbReference type="RefSeq" id="WP_217777484.1">
    <property type="nucleotide sequence ID" value="NZ_JAHRWL010000001.1"/>
</dbReference>
<accession>A0ABS6N6P3</accession>
<keyword evidence="3" id="KW-1185">Reference proteome</keyword>
<dbReference type="InterPro" id="IPR028992">
    <property type="entry name" value="Hedgehog/Intein_dom"/>
</dbReference>
<dbReference type="EMBL" id="JAHRWL010000001">
    <property type="protein sequence ID" value="MBV2359686.1"/>
    <property type="molecule type" value="Genomic_DNA"/>
</dbReference>
<gene>
    <name evidence="2" type="ORF">KUH32_07865</name>
</gene>
<sequence length="357" mass="39248">MSWIAIAAGNTAWTDPRLFAPDLPPRPRLLSRGSLMLETRLSPHGKPQTLLAMERCHPWPGALTVQALPSGGVVLVIRQGETVFHTALDYAPESRTDTLRMTFSWDSEARFARLALERPDSDEVALRTMKAPPPLLLEDVETMVRRPHNRSVDADVVFFAFSDIIEPVGPQASLVPSSLIETPDGHRRLGDLRCGDLVLTYSGTAVPVLHRVERVVPALGSFRPIRLRAPYLGLTRDLVVAAHQRLVIGGSDVEYTFGREAVLVPAYALANGFAAVEEEGHISVRYAHLLLPGHEAPIVSGVAVESLYAGRIRRSEDRLKDSLLKDCPRSLLPEHARKGLQVLRPFEAMTLAEARAA</sequence>
<dbReference type="Pfam" id="PF13403">
    <property type="entry name" value="Hint_2"/>
    <property type="match status" value="1"/>
</dbReference>
<comment type="caution">
    <text evidence="2">The sequence shown here is derived from an EMBL/GenBank/DDBJ whole genome shotgun (WGS) entry which is preliminary data.</text>
</comment>
<proteinExistence type="predicted"/>
<evidence type="ECO:0000259" key="1">
    <source>
        <dbReference type="Pfam" id="PF13403"/>
    </source>
</evidence>
<protein>
    <submittedName>
        <fullName evidence="2">Hint domain-containing protein</fullName>
    </submittedName>
</protein>
<evidence type="ECO:0000313" key="2">
    <source>
        <dbReference type="EMBL" id="MBV2359686.1"/>
    </source>
</evidence>